<sequence>MTTTENITEIPADHPADGELLGTEAAAAAAKIVPQMDLSEAIEAAIRKAVSNQLSATAKTVAEGVLGELLTDEVLAGMRETAILEATAAIDPIPAPEPEPEPEPAAEQAPADEEAEEEPAPQLRFENARKFVEGYVVEVYAREVIVRGSEQRLRWCPQWWEHAEVMARMEVLWRAFEHLRQGKGAEPSEFWLLHLDPHMSRILDPEGPFKYCTVAGGHVEKLQPLPTGDDAPAATFPSGYYERPSGLFVREATPSKAAKVPTSWEFP</sequence>
<dbReference type="AlphaFoldDB" id="A0A4R1F2V7"/>
<evidence type="ECO:0000313" key="2">
    <source>
        <dbReference type="EMBL" id="TCJ88113.1"/>
    </source>
</evidence>
<keyword evidence="3" id="KW-1185">Reference proteome</keyword>
<name>A0A4R1F2V7_9NOCA</name>
<evidence type="ECO:0000313" key="3">
    <source>
        <dbReference type="Proteomes" id="UP000294856"/>
    </source>
</evidence>
<protein>
    <submittedName>
        <fullName evidence="2">Uncharacterized protein DUF4913</fullName>
    </submittedName>
</protein>
<accession>A0A4R1F2V7</accession>
<dbReference type="OrthoDB" id="4535229at2"/>
<feature type="compositionally biased region" description="Acidic residues" evidence="1">
    <location>
        <begin position="98"/>
        <end position="119"/>
    </location>
</feature>
<dbReference type="EMBL" id="SMFR01000013">
    <property type="protein sequence ID" value="TCJ88113.1"/>
    <property type="molecule type" value="Genomic_DNA"/>
</dbReference>
<comment type="caution">
    <text evidence="2">The sequence shown here is derived from an EMBL/GenBank/DDBJ whole genome shotgun (WGS) entry which is preliminary data.</text>
</comment>
<dbReference type="RefSeq" id="WP_067460318.1">
    <property type="nucleotide sequence ID" value="NZ_SMFR01000013.1"/>
</dbReference>
<dbReference type="Pfam" id="PF16259">
    <property type="entry name" value="DUF4913"/>
    <property type="match status" value="1"/>
</dbReference>
<organism evidence="2 3">
    <name type="scientific">Nocardia alba</name>
    <dbReference type="NCBI Taxonomy" id="225051"/>
    <lineage>
        <taxon>Bacteria</taxon>
        <taxon>Bacillati</taxon>
        <taxon>Actinomycetota</taxon>
        <taxon>Actinomycetes</taxon>
        <taxon>Mycobacteriales</taxon>
        <taxon>Nocardiaceae</taxon>
        <taxon>Nocardia</taxon>
    </lineage>
</organism>
<evidence type="ECO:0000256" key="1">
    <source>
        <dbReference type="SAM" id="MobiDB-lite"/>
    </source>
</evidence>
<feature type="region of interest" description="Disordered" evidence="1">
    <location>
        <begin position="89"/>
        <end position="123"/>
    </location>
</feature>
<dbReference type="STRING" id="1210063.GCA_001612665_06510"/>
<gene>
    <name evidence="2" type="ORF">DFR71_6655</name>
</gene>
<proteinExistence type="predicted"/>
<dbReference type="InterPro" id="IPR032584">
    <property type="entry name" value="DUF4913"/>
</dbReference>
<reference evidence="2 3" key="1">
    <citation type="submission" date="2019-03" db="EMBL/GenBank/DDBJ databases">
        <title>Genomic Encyclopedia of Type Strains, Phase IV (KMG-IV): sequencing the most valuable type-strain genomes for metagenomic binning, comparative biology and taxonomic classification.</title>
        <authorList>
            <person name="Goeker M."/>
        </authorList>
    </citation>
    <scope>NUCLEOTIDE SEQUENCE [LARGE SCALE GENOMIC DNA]</scope>
    <source>
        <strain evidence="2 3">DSM 44684</strain>
    </source>
</reference>
<dbReference type="Proteomes" id="UP000294856">
    <property type="component" value="Unassembled WGS sequence"/>
</dbReference>